<accession>A0A4Z1GJR1</accession>
<evidence type="ECO:0000313" key="1">
    <source>
        <dbReference type="EMBL" id="TGO34027.1"/>
    </source>
</evidence>
<comment type="caution">
    <text evidence="1">The sequence shown here is derived from an EMBL/GenBank/DDBJ whole genome shotgun (WGS) entry which is preliminary data.</text>
</comment>
<evidence type="ECO:0000313" key="2">
    <source>
        <dbReference type="Proteomes" id="UP000297814"/>
    </source>
</evidence>
<dbReference type="EMBL" id="PQXK01000215">
    <property type="protein sequence ID" value="TGO34027.1"/>
    <property type="molecule type" value="Genomic_DNA"/>
</dbReference>
<protein>
    <submittedName>
        <fullName evidence="1">Uncharacterized protein</fullName>
    </submittedName>
</protein>
<reference evidence="1 2" key="1">
    <citation type="submission" date="2017-12" db="EMBL/GenBank/DDBJ databases">
        <title>Comparative genomics of Botrytis spp.</title>
        <authorList>
            <person name="Valero-Jimenez C.A."/>
            <person name="Tapia P."/>
            <person name="Veloso J."/>
            <person name="Silva-Moreno E."/>
            <person name="Staats M."/>
            <person name="Valdes J.H."/>
            <person name="Van Kan J.A.L."/>
        </authorList>
    </citation>
    <scope>NUCLEOTIDE SEQUENCE [LARGE SCALE GENOMIC DNA]</scope>
    <source>
        <strain evidence="1 2">Bh0001</strain>
    </source>
</reference>
<sequence>MTDLVLSRFAMVQVDMTANALRMNALPDRDLLLTTIMSSSGLSSTAATKTGHVKLVTRPLSRHSEML</sequence>
<keyword evidence="2" id="KW-1185">Reference proteome</keyword>
<dbReference type="AlphaFoldDB" id="A0A4Z1GJR1"/>
<name>A0A4Z1GJR1_9HELO</name>
<dbReference type="Proteomes" id="UP000297814">
    <property type="component" value="Unassembled WGS sequence"/>
</dbReference>
<proteinExistence type="predicted"/>
<organism evidence="1 2">
    <name type="scientific">Botrytis hyacinthi</name>
    <dbReference type="NCBI Taxonomy" id="278943"/>
    <lineage>
        <taxon>Eukaryota</taxon>
        <taxon>Fungi</taxon>
        <taxon>Dikarya</taxon>
        <taxon>Ascomycota</taxon>
        <taxon>Pezizomycotina</taxon>
        <taxon>Leotiomycetes</taxon>
        <taxon>Helotiales</taxon>
        <taxon>Sclerotiniaceae</taxon>
        <taxon>Botrytis</taxon>
    </lineage>
</organism>
<gene>
    <name evidence="1" type="ORF">BHYA_0215g00030</name>
</gene>